<keyword evidence="3" id="KW-1185">Reference proteome</keyword>
<evidence type="ECO:0000313" key="2">
    <source>
        <dbReference type="EMBL" id="CAK8691708.1"/>
    </source>
</evidence>
<accession>A0ABP0GJZ5</accession>
<protein>
    <recommendedName>
        <fullName evidence="1">Fibrinogen C-terminal domain-containing protein</fullName>
    </recommendedName>
</protein>
<dbReference type="PROSITE" id="PS51406">
    <property type="entry name" value="FIBRINOGEN_C_2"/>
    <property type="match status" value="1"/>
</dbReference>
<dbReference type="Pfam" id="PF00147">
    <property type="entry name" value="Fibrinogen_C"/>
    <property type="match status" value="1"/>
</dbReference>
<dbReference type="EMBL" id="CAWYQH010000119">
    <property type="protein sequence ID" value="CAK8691708.1"/>
    <property type="molecule type" value="Genomic_DNA"/>
</dbReference>
<dbReference type="SMART" id="SM00186">
    <property type="entry name" value="FBG"/>
    <property type="match status" value="1"/>
</dbReference>
<evidence type="ECO:0000259" key="1">
    <source>
        <dbReference type="PROSITE" id="PS51406"/>
    </source>
</evidence>
<reference evidence="2 3" key="1">
    <citation type="submission" date="2024-02" db="EMBL/GenBank/DDBJ databases">
        <authorList>
            <person name="Daric V."/>
            <person name="Darras S."/>
        </authorList>
    </citation>
    <scope>NUCLEOTIDE SEQUENCE [LARGE SCALE GENOMIC DNA]</scope>
</reference>
<dbReference type="InterPro" id="IPR036056">
    <property type="entry name" value="Fibrinogen-like_C"/>
</dbReference>
<dbReference type="Gene3D" id="3.90.215.10">
    <property type="entry name" value="Gamma Fibrinogen, chain A, domain 1"/>
    <property type="match status" value="1"/>
</dbReference>
<gene>
    <name evidence="2" type="ORF">CVLEPA_LOCUS24469</name>
</gene>
<name>A0ABP0GJZ5_CLALP</name>
<evidence type="ECO:0000313" key="3">
    <source>
        <dbReference type="Proteomes" id="UP001642483"/>
    </source>
</evidence>
<dbReference type="InterPro" id="IPR014716">
    <property type="entry name" value="Fibrinogen_a/b/g_C_1"/>
</dbReference>
<dbReference type="PANTHER" id="PTHR19143">
    <property type="entry name" value="FIBRINOGEN/TENASCIN/ANGIOPOEITIN"/>
    <property type="match status" value="1"/>
</dbReference>
<proteinExistence type="predicted"/>
<comment type="caution">
    <text evidence="2">The sequence shown here is derived from an EMBL/GenBank/DDBJ whole genome shotgun (WGS) entry which is preliminary data.</text>
</comment>
<dbReference type="InterPro" id="IPR050373">
    <property type="entry name" value="Fibrinogen_C-term_domain"/>
</dbReference>
<feature type="domain" description="Fibrinogen C-terminal" evidence="1">
    <location>
        <begin position="1"/>
        <end position="177"/>
    </location>
</feature>
<dbReference type="InterPro" id="IPR002181">
    <property type="entry name" value="Fibrinogen_a/b/g_C_dom"/>
</dbReference>
<dbReference type="SUPFAM" id="SSF56496">
    <property type="entry name" value="Fibrinogen C-terminal domain-like"/>
    <property type="match status" value="1"/>
</dbReference>
<sequence>MVFCVVASNDLLIKKFDGLERSNQSVNMNTVCLNSLNREIKQLASGEQVFQRRIDGSVDFQRNWRDYSDGFGLSKINKLTRCGNCRLRVDLWDFDGVFNFANYSTFRVENEAKLFRLEVAGYRGNATSKLINHNGMPFTTYDEDNDNNDEFNCATRYGYEWGGWWFNNCWFAVMGNGGGGLVSDWPKPSLTV</sequence>
<organism evidence="2 3">
    <name type="scientific">Clavelina lepadiformis</name>
    <name type="common">Light-bulb sea squirt</name>
    <name type="synonym">Ascidia lepadiformis</name>
    <dbReference type="NCBI Taxonomy" id="159417"/>
    <lineage>
        <taxon>Eukaryota</taxon>
        <taxon>Metazoa</taxon>
        <taxon>Chordata</taxon>
        <taxon>Tunicata</taxon>
        <taxon>Ascidiacea</taxon>
        <taxon>Aplousobranchia</taxon>
        <taxon>Clavelinidae</taxon>
        <taxon>Clavelina</taxon>
    </lineage>
</organism>
<dbReference type="Proteomes" id="UP001642483">
    <property type="component" value="Unassembled WGS sequence"/>
</dbReference>